<dbReference type="PRINTS" id="PR00377">
    <property type="entry name" value="IMPHPHTASES"/>
</dbReference>
<evidence type="ECO:0000256" key="6">
    <source>
        <dbReference type="ARBA" id="ARBA00022801"/>
    </source>
</evidence>
<evidence type="ECO:0000256" key="5">
    <source>
        <dbReference type="ARBA" id="ARBA00022723"/>
    </source>
</evidence>
<dbReference type="InterPro" id="IPR020583">
    <property type="entry name" value="Inositol_monoP_metal-BS"/>
</dbReference>
<dbReference type="Pfam" id="PF00459">
    <property type="entry name" value="Inositol_P"/>
    <property type="match status" value="1"/>
</dbReference>
<dbReference type="GO" id="GO:0008441">
    <property type="term" value="F:3'(2'),5'-bisphosphate nucleotidase activity"/>
    <property type="evidence" value="ECO:0007669"/>
    <property type="project" value="UniProtKB-UniRule"/>
</dbReference>
<dbReference type="InterPro" id="IPR006240">
    <property type="entry name" value="CysQ"/>
</dbReference>
<evidence type="ECO:0000256" key="7">
    <source>
        <dbReference type="ARBA" id="ARBA00022842"/>
    </source>
</evidence>
<dbReference type="EC" id="3.1.3.7" evidence="9"/>
<dbReference type="NCBIfam" id="TIGR01331">
    <property type="entry name" value="bisphos_cysQ"/>
    <property type="match status" value="1"/>
</dbReference>
<dbReference type="Gene3D" id="3.30.540.10">
    <property type="entry name" value="Fructose-1,6-Bisphosphatase, subunit A, domain 1"/>
    <property type="match status" value="1"/>
</dbReference>
<feature type="binding site" evidence="9">
    <location>
        <position position="218"/>
    </location>
    <ligand>
        <name>Mg(2+)</name>
        <dbReference type="ChEBI" id="CHEBI:18420"/>
        <label>2</label>
    </ligand>
</feature>
<dbReference type="AlphaFoldDB" id="A0A2P7RCN0"/>
<keyword evidence="8 9" id="KW-0472">Membrane</keyword>
<evidence type="ECO:0000313" key="12">
    <source>
        <dbReference type="Proteomes" id="UP000240243"/>
    </source>
</evidence>
<evidence type="ECO:0000256" key="2">
    <source>
        <dbReference type="ARBA" id="ARBA00005289"/>
    </source>
</evidence>
<comment type="cofactor">
    <cofactor evidence="9 10">
        <name>Mg(2+)</name>
        <dbReference type="ChEBI" id="CHEBI:18420"/>
    </cofactor>
</comment>
<proteinExistence type="inferred from homology"/>
<reference evidence="11 12" key="1">
    <citation type="submission" date="2018-03" db="EMBL/GenBank/DDBJ databases">
        <title>The draft genome of Zobellella sp. 59N8.</title>
        <authorList>
            <person name="Liu L."/>
            <person name="Li L."/>
            <person name="Zhang X."/>
            <person name="Liang L."/>
            <person name="Wang T."/>
        </authorList>
    </citation>
    <scope>NUCLEOTIDE SEQUENCE [LARGE SCALE GENOMIC DNA]</scope>
    <source>
        <strain evidence="11 12">59N8</strain>
    </source>
</reference>
<dbReference type="PANTHER" id="PTHR43028:SF5">
    <property type="entry name" value="3'(2'),5'-BISPHOSPHATE NUCLEOTIDASE 1"/>
    <property type="match status" value="1"/>
</dbReference>
<keyword evidence="3 9" id="KW-1003">Cell membrane</keyword>
<feature type="binding site" evidence="10">
    <location>
        <position position="91"/>
    </location>
    <ligand>
        <name>Mg(2+)</name>
        <dbReference type="ChEBI" id="CHEBI:18420"/>
        <label>1</label>
        <note>catalytic</note>
    </ligand>
</feature>
<feature type="binding site" evidence="10">
    <location>
        <position position="72"/>
    </location>
    <ligand>
        <name>Mg(2+)</name>
        <dbReference type="ChEBI" id="CHEBI:18420"/>
        <label>1</label>
        <note>catalytic</note>
    </ligand>
</feature>
<accession>A0A2P7RCN0</accession>
<evidence type="ECO:0000256" key="1">
    <source>
        <dbReference type="ARBA" id="ARBA00001625"/>
    </source>
</evidence>
<protein>
    <recommendedName>
        <fullName evidence="9">3'(2'),5'-bisphosphate nucleotidase CysQ</fullName>
        <ecNumber evidence="9">3.1.3.7</ecNumber>
    </recommendedName>
    <alternativeName>
        <fullName evidence="9">3'(2'),5-bisphosphonucleoside 3'(2')-phosphohydrolase</fullName>
    </alternativeName>
    <alternativeName>
        <fullName evidence="9">3'-phosphoadenosine 5'-phosphate phosphatase</fullName>
        <shortName evidence="9">PAP phosphatase</shortName>
    </alternativeName>
</protein>
<feature type="binding site" evidence="10">
    <location>
        <position position="93"/>
    </location>
    <ligand>
        <name>Mg(2+)</name>
        <dbReference type="ChEBI" id="CHEBI:18420"/>
        <label>2</label>
    </ligand>
</feature>
<dbReference type="Gene3D" id="3.40.190.80">
    <property type="match status" value="1"/>
</dbReference>
<dbReference type="CDD" id="cd01638">
    <property type="entry name" value="CysQ"/>
    <property type="match status" value="1"/>
</dbReference>
<keyword evidence="5 9" id="KW-0479">Metal-binding</keyword>
<feature type="binding site" evidence="9">
    <location>
        <position position="91"/>
    </location>
    <ligand>
        <name>Mg(2+)</name>
        <dbReference type="ChEBI" id="CHEBI:18420"/>
        <label>1</label>
    </ligand>
</feature>
<sequence length="269" mass="28467">MVNSDYITADLLGEVEAIAREAGAAIMTIYGREFSVEEKADKSPLTEADAAAHRLIADRLGALSLALPVLSEEDTEQFAGPDGAGRYWLVDPLDGTKEFIKRNGEFTVNIALIEQGKAVLGVVYAPALDVTYSAAAGLGAFKVDTQGNRAPIRVAEHRPGTPWRVVGSRSHAGEEMPRLLAKLGDHELVPMGSSLKLCLVAEGAADAYPRLGPTSLWDTAAAHCVAEQAGGAVVQLDGQPLSYANPGAVLNPYFLVLGKSELDWPSLFA</sequence>
<dbReference type="FunFam" id="3.40.190.80:FF:000005">
    <property type="entry name" value="3'(2'),5'-bisphosphate nucleotidase CysQ"/>
    <property type="match status" value="1"/>
</dbReference>
<evidence type="ECO:0000256" key="3">
    <source>
        <dbReference type="ARBA" id="ARBA00022475"/>
    </source>
</evidence>
<evidence type="ECO:0000313" key="11">
    <source>
        <dbReference type="EMBL" id="PSJ47996.1"/>
    </source>
</evidence>
<comment type="caution">
    <text evidence="11">The sequence shown here is derived from an EMBL/GenBank/DDBJ whole genome shotgun (WGS) entry which is preliminary data.</text>
</comment>
<dbReference type="GO" id="GO:0050427">
    <property type="term" value="P:3'-phosphoadenosine 5'-phosphosulfate metabolic process"/>
    <property type="evidence" value="ECO:0007669"/>
    <property type="project" value="TreeGrafter"/>
</dbReference>
<dbReference type="SUPFAM" id="SSF56655">
    <property type="entry name" value="Carbohydrate phosphatase"/>
    <property type="match status" value="1"/>
</dbReference>
<dbReference type="GO" id="GO:0005886">
    <property type="term" value="C:plasma membrane"/>
    <property type="evidence" value="ECO:0007669"/>
    <property type="project" value="UniProtKB-SubCell"/>
</dbReference>
<keyword evidence="7 9" id="KW-0460">Magnesium</keyword>
<comment type="function">
    <text evidence="9">Converts adenosine-3',5'-bisphosphate (PAP) to AMP.</text>
</comment>
<dbReference type="InterPro" id="IPR050725">
    <property type="entry name" value="CysQ/Inositol_MonoPase"/>
</dbReference>
<comment type="similarity">
    <text evidence="2 9">Belongs to the inositol monophosphatase superfamily. CysQ family.</text>
</comment>
<dbReference type="GO" id="GO:0046854">
    <property type="term" value="P:phosphatidylinositol phosphate biosynthetic process"/>
    <property type="evidence" value="ECO:0007669"/>
    <property type="project" value="InterPro"/>
</dbReference>
<feature type="binding site" evidence="9">
    <location>
        <position position="218"/>
    </location>
    <ligand>
        <name>substrate</name>
    </ligand>
</feature>
<feature type="binding site" evidence="10">
    <location>
        <position position="94"/>
    </location>
    <ligand>
        <name>Mg(2+)</name>
        <dbReference type="ChEBI" id="CHEBI:18420"/>
        <label>1</label>
        <note>catalytic</note>
    </ligand>
</feature>
<dbReference type="PANTHER" id="PTHR43028">
    <property type="entry name" value="3'(2'),5'-BISPHOSPHATE NUCLEOTIDASE 1"/>
    <property type="match status" value="1"/>
</dbReference>
<evidence type="ECO:0000256" key="10">
    <source>
        <dbReference type="PIRSR" id="PIRSR600760-2"/>
    </source>
</evidence>
<dbReference type="InterPro" id="IPR020550">
    <property type="entry name" value="Inositol_monophosphatase_CS"/>
</dbReference>
<keyword evidence="12" id="KW-1185">Reference proteome</keyword>
<keyword evidence="6 9" id="KW-0378">Hydrolase</keyword>
<evidence type="ECO:0000256" key="8">
    <source>
        <dbReference type="ARBA" id="ARBA00023136"/>
    </source>
</evidence>
<name>A0A2P7RCN0_9GAMM</name>
<feature type="binding site" evidence="9">
    <location>
        <position position="94"/>
    </location>
    <ligand>
        <name>Mg(2+)</name>
        <dbReference type="ChEBI" id="CHEBI:18420"/>
        <label>2</label>
    </ligand>
</feature>
<evidence type="ECO:0000256" key="4">
    <source>
        <dbReference type="ARBA" id="ARBA00022519"/>
    </source>
</evidence>
<feature type="binding site" evidence="9">
    <location>
        <position position="72"/>
    </location>
    <ligand>
        <name>substrate</name>
    </ligand>
</feature>
<feature type="binding site" evidence="9">
    <location>
        <position position="72"/>
    </location>
    <ligand>
        <name>Mg(2+)</name>
        <dbReference type="ChEBI" id="CHEBI:18420"/>
        <label>1</label>
    </ligand>
</feature>
<dbReference type="InterPro" id="IPR000760">
    <property type="entry name" value="Inositol_monophosphatase-like"/>
</dbReference>
<feature type="binding site" evidence="9">
    <location>
        <position position="93"/>
    </location>
    <ligand>
        <name>Mg(2+)</name>
        <dbReference type="ChEBI" id="CHEBI:18420"/>
        <label>1</label>
    </ligand>
</feature>
<dbReference type="Proteomes" id="UP000240243">
    <property type="component" value="Unassembled WGS sequence"/>
</dbReference>
<comment type="catalytic activity">
    <reaction evidence="1 9">
        <text>adenosine 3',5'-bisphosphate + H2O = AMP + phosphate</text>
        <dbReference type="Rhea" id="RHEA:10040"/>
        <dbReference type="ChEBI" id="CHEBI:15377"/>
        <dbReference type="ChEBI" id="CHEBI:43474"/>
        <dbReference type="ChEBI" id="CHEBI:58343"/>
        <dbReference type="ChEBI" id="CHEBI:456215"/>
        <dbReference type="EC" id="3.1.3.7"/>
    </reaction>
</comment>
<dbReference type="HAMAP" id="MF_02095">
    <property type="entry name" value="CysQ"/>
    <property type="match status" value="1"/>
</dbReference>
<dbReference type="OrthoDB" id="9785695at2"/>
<gene>
    <name evidence="9 11" type="primary">cysQ</name>
    <name evidence="11" type="ORF">C7H85_04115</name>
</gene>
<comment type="subcellular location">
    <subcellularLocation>
        <location evidence="9">Cell inner membrane</location>
        <topology evidence="9">Peripheral membrane protein</topology>
        <orientation evidence="9">Cytoplasmic side</orientation>
    </subcellularLocation>
</comment>
<dbReference type="PROSITE" id="PS00629">
    <property type="entry name" value="IMP_1"/>
    <property type="match status" value="1"/>
</dbReference>
<feature type="binding site" evidence="10">
    <location>
        <position position="218"/>
    </location>
    <ligand>
        <name>Mg(2+)</name>
        <dbReference type="ChEBI" id="CHEBI:18420"/>
        <label>1</label>
        <note>catalytic</note>
    </ligand>
</feature>
<dbReference type="GO" id="GO:0000103">
    <property type="term" value="P:sulfate assimilation"/>
    <property type="evidence" value="ECO:0007669"/>
    <property type="project" value="TreeGrafter"/>
</dbReference>
<feature type="binding site" evidence="9">
    <location>
        <position position="91"/>
    </location>
    <ligand>
        <name>Mg(2+)</name>
        <dbReference type="ChEBI" id="CHEBI:18420"/>
        <label>2</label>
    </ligand>
</feature>
<organism evidence="11 12">
    <name type="scientific">Zobellella endophytica</name>
    <dbReference type="NCBI Taxonomy" id="2116700"/>
    <lineage>
        <taxon>Bacteria</taxon>
        <taxon>Pseudomonadati</taxon>
        <taxon>Pseudomonadota</taxon>
        <taxon>Gammaproteobacteria</taxon>
        <taxon>Aeromonadales</taxon>
        <taxon>Aeromonadaceae</taxon>
        <taxon>Zobellella</taxon>
    </lineage>
</organism>
<feature type="binding site" evidence="9">
    <location>
        <begin position="93"/>
        <end position="96"/>
    </location>
    <ligand>
        <name>substrate</name>
    </ligand>
</feature>
<keyword evidence="4 9" id="KW-0997">Cell inner membrane</keyword>
<dbReference type="EMBL" id="PXYG01000001">
    <property type="protein sequence ID" value="PSJ47996.1"/>
    <property type="molecule type" value="Genomic_DNA"/>
</dbReference>
<dbReference type="GO" id="GO:0000287">
    <property type="term" value="F:magnesium ion binding"/>
    <property type="evidence" value="ECO:0007669"/>
    <property type="project" value="UniProtKB-UniRule"/>
</dbReference>
<dbReference type="PROSITE" id="PS00630">
    <property type="entry name" value="IMP_2"/>
    <property type="match status" value="1"/>
</dbReference>
<evidence type="ECO:0000256" key="9">
    <source>
        <dbReference type="HAMAP-Rule" id="MF_02095"/>
    </source>
</evidence>